<dbReference type="EMBL" id="JH930468">
    <property type="protein sequence ID" value="EKM60214.1"/>
    <property type="molecule type" value="Genomic_DNA"/>
</dbReference>
<dbReference type="OrthoDB" id="3253623at2759"/>
<dbReference type="AlphaFoldDB" id="K5WLZ6"/>
<dbReference type="RefSeq" id="XP_007389629.1">
    <property type="nucleotide sequence ID" value="XM_007389567.1"/>
</dbReference>
<feature type="non-terminal residue" evidence="1">
    <location>
        <position position="1"/>
    </location>
</feature>
<sequence length="150" mass="17304">NPLKPFVYQHFNDYLAGLLSDEHIEQVMDQTCDEFMKTKDDPQPHTSSIFEASFVQDFYFDEEQHALFLDRPEGKGRYAFALFVDFFSVEGKSLHSAKASLGIIAMACLNLPPNIRYKPENMYLAGIVPEPEEPKLEKLNHYMRPLVPNM</sequence>
<accession>K5WLZ6</accession>
<organism evidence="1 2">
    <name type="scientific">Phanerochaete carnosa (strain HHB-10118-sp)</name>
    <name type="common">White-rot fungus</name>
    <name type="synonym">Peniophora carnosa</name>
    <dbReference type="NCBI Taxonomy" id="650164"/>
    <lineage>
        <taxon>Eukaryota</taxon>
        <taxon>Fungi</taxon>
        <taxon>Dikarya</taxon>
        <taxon>Basidiomycota</taxon>
        <taxon>Agaricomycotina</taxon>
        <taxon>Agaricomycetes</taxon>
        <taxon>Polyporales</taxon>
        <taxon>Phanerochaetaceae</taxon>
        <taxon>Phanerochaete</taxon>
    </lineage>
</organism>
<evidence type="ECO:0000313" key="2">
    <source>
        <dbReference type="Proteomes" id="UP000008370"/>
    </source>
</evidence>
<dbReference type="KEGG" id="pco:PHACADRAFT_56546"/>
<gene>
    <name evidence="1" type="ORF">PHACADRAFT_56546</name>
</gene>
<name>K5WLZ6_PHACS</name>
<dbReference type="STRING" id="650164.K5WLZ6"/>
<reference evidence="1 2" key="1">
    <citation type="journal article" date="2012" name="BMC Genomics">
        <title>Comparative genomics of the white-rot fungi, Phanerochaete carnosa and P. chrysosporium, to elucidate the genetic basis of the distinct wood types they colonize.</title>
        <authorList>
            <person name="Suzuki H."/>
            <person name="MacDonald J."/>
            <person name="Syed K."/>
            <person name="Salamov A."/>
            <person name="Hori C."/>
            <person name="Aerts A."/>
            <person name="Henrissat B."/>
            <person name="Wiebenga A."/>
            <person name="vanKuyk P.A."/>
            <person name="Barry K."/>
            <person name="Lindquist E."/>
            <person name="LaButti K."/>
            <person name="Lapidus A."/>
            <person name="Lucas S."/>
            <person name="Coutinho P."/>
            <person name="Gong Y."/>
            <person name="Samejima M."/>
            <person name="Mahadevan R."/>
            <person name="Abou-Zaid M."/>
            <person name="de Vries R.P."/>
            <person name="Igarashi K."/>
            <person name="Yadav J.S."/>
            <person name="Grigoriev I.V."/>
            <person name="Master E.R."/>
        </authorList>
    </citation>
    <scope>NUCLEOTIDE SEQUENCE [LARGE SCALE GENOMIC DNA]</scope>
    <source>
        <strain evidence="1 2">HHB-10118-sp</strain>
    </source>
</reference>
<dbReference type="GeneID" id="18920060"/>
<keyword evidence="2" id="KW-1185">Reference proteome</keyword>
<dbReference type="HOGENOM" id="CLU_030973_1_1_1"/>
<dbReference type="Proteomes" id="UP000008370">
    <property type="component" value="Unassembled WGS sequence"/>
</dbReference>
<evidence type="ECO:0000313" key="1">
    <source>
        <dbReference type="EMBL" id="EKM60214.1"/>
    </source>
</evidence>
<proteinExistence type="predicted"/>
<dbReference type="InParanoid" id="K5WLZ6"/>
<feature type="non-terminal residue" evidence="1">
    <location>
        <position position="150"/>
    </location>
</feature>
<protein>
    <submittedName>
        <fullName evidence="1">Uncharacterized protein</fullName>
    </submittedName>
</protein>